<dbReference type="EMBL" id="CAADEY010000014">
    <property type="protein sequence ID" value="VFJ46216.1"/>
    <property type="molecule type" value="Genomic_DNA"/>
</dbReference>
<sequence>MPATTSRKPAFTSSIPYCAPKGYGDHLRLRLETPPPVDLTGTRGRRRKGPGRVDYLLCVQIWRHAKMEPIMPSATPGSTSLSGFGPRSTRTIRTTPKPIPITDNPGPLAGSVRSCSTPAMAVPLHQRSAGISKGTRENAIEGLFGYLVTVRSAAETVESVPVFRKFPLRSSLCFFRDCARKKRHPDGAQQKRTPGNTQGLWPV</sequence>
<organism evidence="2">
    <name type="scientific">Candidatus Kentrum sp. DK</name>
    <dbReference type="NCBI Taxonomy" id="2126562"/>
    <lineage>
        <taxon>Bacteria</taxon>
        <taxon>Pseudomonadati</taxon>
        <taxon>Pseudomonadota</taxon>
        <taxon>Gammaproteobacteria</taxon>
        <taxon>Candidatus Kentrum</taxon>
    </lineage>
</organism>
<feature type="region of interest" description="Disordered" evidence="1">
    <location>
        <begin position="183"/>
        <end position="203"/>
    </location>
</feature>
<reference evidence="2" key="1">
    <citation type="submission" date="2019-02" db="EMBL/GenBank/DDBJ databases">
        <authorList>
            <person name="Gruber-Vodicka R. H."/>
            <person name="Seah K. B. B."/>
        </authorList>
    </citation>
    <scope>NUCLEOTIDE SEQUENCE</scope>
    <source>
        <strain evidence="2">BECK_DK161</strain>
    </source>
</reference>
<dbReference type="AlphaFoldDB" id="A0A450S3J3"/>
<evidence type="ECO:0000313" key="2">
    <source>
        <dbReference type="EMBL" id="VFJ46216.1"/>
    </source>
</evidence>
<feature type="compositionally biased region" description="Polar residues" evidence="1">
    <location>
        <begin position="190"/>
        <end position="203"/>
    </location>
</feature>
<name>A0A450S3J3_9GAMM</name>
<gene>
    <name evidence="2" type="ORF">BECKDK2373C_GA0170839_101440</name>
</gene>
<protein>
    <submittedName>
        <fullName evidence="2">Uncharacterized protein</fullName>
    </submittedName>
</protein>
<feature type="region of interest" description="Disordered" evidence="1">
    <location>
        <begin position="70"/>
        <end position="107"/>
    </location>
</feature>
<proteinExistence type="predicted"/>
<evidence type="ECO:0000256" key="1">
    <source>
        <dbReference type="SAM" id="MobiDB-lite"/>
    </source>
</evidence>
<accession>A0A450S3J3</accession>
<feature type="compositionally biased region" description="Low complexity" evidence="1">
    <location>
        <begin position="86"/>
        <end position="102"/>
    </location>
</feature>